<feature type="compositionally biased region" description="Basic and acidic residues" evidence="1">
    <location>
        <begin position="333"/>
        <end position="345"/>
    </location>
</feature>
<dbReference type="Proteomes" id="UP000054144">
    <property type="component" value="Unassembled WGS sequence"/>
</dbReference>
<evidence type="ECO:0000313" key="3">
    <source>
        <dbReference type="Proteomes" id="UP000054144"/>
    </source>
</evidence>
<proteinExistence type="predicted"/>
<name>A0A0D7A2U0_9AGAR</name>
<evidence type="ECO:0000256" key="1">
    <source>
        <dbReference type="SAM" id="MobiDB-lite"/>
    </source>
</evidence>
<feature type="compositionally biased region" description="Low complexity" evidence="1">
    <location>
        <begin position="1"/>
        <end position="13"/>
    </location>
</feature>
<gene>
    <name evidence="2" type="ORF">FISHEDRAFT_76902</name>
</gene>
<dbReference type="AlphaFoldDB" id="A0A0D7A2U0"/>
<reference evidence="2 3" key="1">
    <citation type="journal article" date="2015" name="Fungal Genet. Biol.">
        <title>Evolution of novel wood decay mechanisms in Agaricales revealed by the genome sequences of Fistulina hepatica and Cylindrobasidium torrendii.</title>
        <authorList>
            <person name="Floudas D."/>
            <person name="Held B.W."/>
            <person name="Riley R."/>
            <person name="Nagy L.G."/>
            <person name="Koehler G."/>
            <person name="Ransdell A.S."/>
            <person name="Younus H."/>
            <person name="Chow J."/>
            <person name="Chiniquy J."/>
            <person name="Lipzen A."/>
            <person name="Tritt A."/>
            <person name="Sun H."/>
            <person name="Haridas S."/>
            <person name="LaButti K."/>
            <person name="Ohm R.A."/>
            <person name="Kues U."/>
            <person name="Blanchette R.A."/>
            <person name="Grigoriev I.V."/>
            <person name="Minto R.E."/>
            <person name="Hibbett D.S."/>
        </authorList>
    </citation>
    <scope>NUCLEOTIDE SEQUENCE [LARGE SCALE GENOMIC DNA]</scope>
    <source>
        <strain evidence="2 3">ATCC 64428</strain>
    </source>
</reference>
<dbReference type="OrthoDB" id="3035480at2759"/>
<keyword evidence="3" id="KW-1185">Reference proteome</keyword>
<feature type="compositionally biased region" description="Low complexity" evidence="1">
    <location>
        <begin position="26"/>
        <end position="36"/>
    </location>
</feature>
<feature type="region of interest" description="Disordered" evidence="1">
    <location>
        <begin position="1"/>
        <end position="46"/>
    </location>
</feature>
<dbReference type="EMBL" id="KN882062">
    <property type="protein sequence ID" value="KIY45050.1"/>
    <property type="molecule type" value="Genomic_DNA"/>
</dbReference>
<accession>A0A0D7A2U0</accession>
<evidence type="ECO:0000313" key="2">
    <source>
        <dbReference type="EMBL" id="KIY45050.1"/>
    </source>
</evidence>
<feature type="region of interest" description="Disordered" evidence="1">
    <location>
        <begin position="287"/>
        <end position="308"/>
    </location>
</feature>
<organism evidence="2 3">
    <name type="scientific">Fistulina hepatica ATCC 64428</name>
    <dbReference type="NCBI Taxonomy" id="1128425"/>
    <lineage>
        <taxon>Eukaryota</taxon>
        <taxon>Fungi</taxon>
        <taxon>Dikarya</taxon>
        <taxon>Basidiomycota</taxon>
        <taxon>Agaricomycotina</taxon>
        <taxon>Agaricomycetes</taxon>
        <taxon>Agaricomycetidae</taxon>
        <taxon>Agaricales</taxon>
        <taxon>Fistulinaceae</taxon>
        <taxon>Fistulina</taxon>
    </lineage>
</organism>
<feature type="region of interest" description="Disordered" evidence="1">
    <location>
        <begin position="333"/>
        <end position="352"/>
    </location>
</feature>
<protein>
    <submittedName>
        <fullName evidence="2">Uncharacterized protein</fullName>
    </submittedName>
</protein>
<sequence length="352" mass="38898">MPARTTPSSASTTIVPPVSLLSETMSSKNSRASASRRSNRRYNPWADNPRPAALGVTVLARSFIHNSLIESGWPYRLDPGSYTRAPFYEARGHGPAPAELAGYPGDVYVDLDTLQVFLRSTAEGPWAIIPPTGSVPHPLVKDRFLWPVSTGLSWLCVRTVKDKGGHDVTVDDDTGGFNFQADLEKTFDALFSALSEKRSGEALASTRLSKRPRLIRSASVSQSCLTFDQSGVPQILKLQASLRNVADGLSSLINKINAAENSKPAREQTTSEALRFEEANRKLLKDAEAHDNLNEGVQQEVDSSEKQVRPYKNHLKYYELEAMAEELENRLAEEKEKTKKLRETLRATIGDD</sequence>